<name>A0A812UCD7_9DINO</name>
<evidence type="ECO:0000256" key="2">
    <source>
        <dbReference type="SAM" id="SignalP"/>
    </source>
</evidence>
<feature type="transmembrane region" description="Helical" evidence="1">
    <location>
        <begin position="44"/>
        <end position="64"/>
    </location>
</feature>
<feature type="chain" id="PRO_5033014826" evidence="2">
    <location>
        <begin position="18"/>
        <end position="196"/>
    </location>
</feature>
<sequence length="196" mass="21976">MKWSSVVLCFLMSTGAARDILKWCSAFEEHAPKDLPNRSTRPKLVQVLLLFYAGFCMAFLLPIFGINFNHGDVKCCFLFTFGTKCSCIVYLVLMSDEYHKTLTDLLWKVSTANLGMTSILRSSFDIILPCTLDTSGCCRPTDAEMIATTKGWILIFMLKVFVFYAGHSHVSIDLRASIPSPTRLFAYAHGFSLLCP</sequence>
<keyword evidence="2" id="KW-0732">Signal</keyword>
<accession>A0A812UCD7</accession>
<evidence type="ECO:0000256" key="1">
    <source>
        <dbReference type="SAM" id="Phobius"/>
    </source>
</evidence>
<keyword evidence="1" id="KW-1133">Transmembrane helix</keyword>
<dbReference type="EMBL" id="CAJNJA010027152">
    <property type="protein sequence ID" value="CAE7570960.1"/>
    <property type="molecule type" value="Genomic_DNA"/>
</dbReference>
<dbReference type="AlphaFoldDB" id="A0A812UCD7"/>
<feature type="transmembrane region" description="Helical" evidence="1">
    <location>
        <begin position="76"/>
        <end position="93"/>
    </location>
</feature>
<dbReference type="OrthoDB" id="10313707at2759"/>
<keyword evidence="4" id="KW-1185">Reference proteome</keyword>
<gene>
    <name evidence="3" type="ORF">SNEC2469_LOCUS16654</name>
</gene>
<dbReference type="Proteomes" id="UP000601435">
    <property type="component" value="Unassembled WGS sequence"/>
</dbReference>
<feature type="transmembrane region" description="Helical" evidence="1">
    <location>
        <begin position="149"/>
        <end position="166"/>
    </location>
</feature>
<feature type="non-terminal residue" evidence="3">
    <location>
        <position position="1"/>
    </location>
</feature>
<organism evidence="3 4">
    <name type="scientific">Symbiodinium necroappetens</name>
    <dbReference type="NCBI Taxonomy" id="1628268"/>
    <lineage>
        <taxon>Eukaryota</taxon>
        <taxon>Sar</taxon>
        <taxon>Alveolata</taxon>
        <taxon>Dinophyceae</taxon>
        <taxon>Suessiales</taxon>
        <taxon>Symbiodiniaceae</taxon>
        <taxon>Symbiodinium</taxon>
    </lineage>
</organism>
<protein>
    <submittedName>
        <fullName evidence="3">Uncharacterized protein</fullName>
    </submittedName>
</protein>
<evidence type="ECO:0000313" key="4">
    <source>
        <dbReference type="Proteomes" id="UP000601435"/>
    </source>
</evidence>
<proteinExistence type="predicted"/>
<comment type="caution">
    <text evidence="3">The sequence shown here is derived from an EMBL/GenBank/DDBJ whole genome shotgun (WGS) entry which is preliminary data.</text>
</comment>
<feature type="signal peptide" evidence="2">
    <location>
        <begin position="1"/>
        <end position="17"/>
    </location>
</feature>
<evidence type="ECO:0000313" key="3">
    <source>
        <dbReference type="EMBL" id="CAE7570960.1"/>
    </source>
</evidence>
<reference evidence="3" key="1">
    <citation type="submission" date="2021-02" db="EMBL/GenBank/DDBJ databases">
        <authorList>
            <person name="Dougan E. K."/>
            <person name="Rhodes N."/>
            <person name="Thang M."/>
            <person name="Chan C."/>
        </authorList>
    </citation>
    <scope>NUCLEOTIDE SEQUENCE</scope>
</reference>
<keyword evidence="1" id="KW-0812">Transmembrane</keyword>
<keyword evidence="1" id="KW-0472">Membrane</keyword>